<proteinExistence type="predicted"/>
<dbReference type="AlphaFoldDB" id="A0AAD9NR07"/>
<organism evidence="1 2">
    <name type="scientific">Ridgeia piscesae</name>
    <name type="common">Tubeworm</name>
    <dbReference type="NCBI Taxonomy" id="27915"/>
    <lineage>
        <taxon>Eukaryota</taxon>
        <taxon>Metazoa</taxon>
        <taxon>Spiralia</taxon>
        <taxon>Lophotrochozoa</taxon>
        <taxon>Annelida</taxon>
        <taxon>Polychaeta</taxon>
        <taxon>Sedentaria</taxon>
        <taxon>Canalipalpata</taxon>
        <taxon>Sabellida</taxon>
        <taxon>Siboglinidae</taxon>
        <taxon>Ridgeia</taxon>
    </lineage>
</organism>
<dbReference type="EMBL" id="JAODUO010000671">
    <property type="protein sequence ID" value="KAK2176289.1"/>
    <property type="molecule type" value="Genomic_DNA"/>
</dbReference>
<comment type="caution">
    <text evidence="1">The sequence shown here is derived from an EMBL/GenBank/DDBJ whole genome shotgun (WGS) entry which is preliminary data.</text>
</comment>
<name>A0AAD9NR07_RIDPI</name>
<evidence type="ECO:0000313" key="2">
    <source>
        <dbReference type="Proteomes" id="UP001209878"/>
    </source>
</evidence>
<reference evidence="1" key="1">
    <citation type="journal article" date="2023" name="Mol. Biol. Evol.">
        <title>Third-Generation Sequencing Reveals the Adaptive Role of the Epigenome in Three Deep-Sea Polychaetes.</title>
        <authorList>
            <person name="Perez M."/>
            <person name="Aroh O."/>
            <person name="Sun Y."/>
            <person name="Lan Y."/>
            <person name="Juniper S.K."/>
            <person name="Young C.R."/>
            <person name="Angers B."/>
            <person name="Qian P.Y."/>
        </authorList>
    </citation>
    <scope>NUCLEOTIDE SEQUENCE</scope>
    <source>
        <strain evidence="1">R07B-5</strain>
    </source>
</reference>
<keyword evidence="2" id="KW-1185">Reference proteome</keyword>
<accession>A0AAD9NR07</accession>
<gene>
    <name evidence="1" type="ORF">NP493_672g00026</name>
</gene>
<evidence type="ECO:0000313" key="1">
    <source>
        <dbReference type="EMBL" id="KAK2176289.1"/>
    </source>
</evidence>
<protein>
    <submittedName>
        <fullName evidence="1">Uncharacterized protein</fullName>
    </submittedName>
</protein>
<dbReference type="Proteomes" id="UP001209878">
    <property type="component" value="Unassembled WGS sequence"/>
</dbReference>
<sequence length="124" mass="14443">MCMQFCELDFFNCIKARYCAKRFPLPIPESCMKERQECIRDCEETDRQPSCETADHVKAHTREANKALMAGETDRQICIRMCESGFFHCIKSYNCAKKFPLPIPKQCEKQRDLCLGACNERYPA</sequence>